<dbReference type="PANTHER" id="PTHR30290:SF62">
    <property type="entry name" value="OLIGOPEPTIDE ABC TRANSPORTER, PERIPLASMIC OLIGOPEPTIDE-BINDING PROTEIN"/>
    <property type="match status" value="1"/>
</dbReference>
<dbReference type="InterPro" id="IPR000914">
    <property type="entry name" value="SBP_5_dom"/>
</dbReference>
<comment type="subcellular location">
    <subcellularLocation>
        <location evidence="1">Periplasm</location>
    </subcellularLocation>
</comment>
<dbReference type="GO" id="GO:0015833">
    <property type="term" value="P:peptide transport"/>
    <property type="evidence" value="ECO:0007669"/>
    <property type="project" value="TreeGrafter"/>
</dbReference>
<evidence type="ECO:0000256" key="2">
    <source>
        <dbReference type="ARBA" id="ARBA00005695"/>
    </source>
</evidence>
<dbReference type="AlphaFoldDB" id="A0A9J7ALG5"/>
<dbReference type="KEGG" id="naci:NUH88_11355"/>
<comment type="similarity">
    <text evidence="2">Belongs to the bacterial solute-binding protein 5 family.</text>
</comment>
<name>A0A9J7ALG5_9PROT</name>
<reference evidence="5" key="1">
    <citation type="submission" date="2022-08" db="EMBL/GenBank/DDBJ databases">
        <title>Nisaea acidiphila sp. nov., isolated from a marine algal debris and emended description of the genus Nisaea Urios et al. 2008.</title>
        <authorList>
            <person name="Kwon K."/>
        </authorList>
    </citation>
    <scope>NUCLEOTIDE SEQUENCE</scope>
    <source>
        <strain evidence="5">MEBiC11861</strain>
    </source>
</reference>
<dbReference type="Pfam" id="PF00496">
    <property type="entry name" value="SBP_bac_5"/>
    <property type="match status" value="1"/>
</dbReference>
<dbReference type="Gene3D" id="3.10.105.10">
    <property type="entry name" value="Dipeptide-binding Protein, Domain 3"/>
    <property type="match status" value="1"/>
</dbReference>
<dbReference type="Gene3D" id="3.40.190.10">
    <property type="entry name" value="Periplasmic binding protein-like II"/>
    <property type="match status" value="1"/>
</dbReference>
<dbReference type="SUPFAM" id="SSF53850">
    <property type="entry name" value="Periplasmic binding protein-like II"/>
    <property type="match status" value="1"/>
</dbReference>
<dbReference type="InterPro" id="IPR039424">
    <property type="entry name" value="SBP_5"/>
</dbReference>
<dbReference type="PANTHER" id="PTHR30290">
    <property type="entry name" value="PERIPLASMIC BINDING COMPONENT OF ABC TRANSPORTER"/>
    <property type="match status" value="1"/>
</dbReference>
<gene>
    <name evidence="5" type="ORF">NUH88_11355</name>
</gene>
<dbReference type="CDD" id="cd08500">
    <property type="entry name" value="PBP2_NikA_DppA_OppA_like_4"/>
    <property type="match status" value="1"/>
</dbReference>
<evidence type="ECO:0000313" key="6">
    <source>
        <dbReference type="Proteomes" id="UP001060336"/>
    </source>
</evidence>
<feature type="domain" description="Solute-binding protein family 5" evidence="4">
    <location>
        <begin position="103"/>
        <end position="498"/>
    </location>
</feature>
<keyword evidence="3" id="KW-0732">Signal</keyword>
<sequence length="637" mass="72329">MKLRYLIPALVMAVWTAAASAEEIPSLAEQVANGTLPPLAERLPQPPMTVDFGSRGKSLGRYGGTMRMLMARSKDTRQMTVYGYARLVSYRPGDFELFADILEKFEVEDEKVFTFTLRKNHRWSDGHPFTAEDFRYFWEDVANNEALSPSGPPNILLVDGEAPLFQVLDERTVRYSWSKPNPDFLPSLAKASPLYLYRPAHYLKPMHAAFADPEALAKLVEDARQRNWAALHNKMDNLYRMDNPDLPVLQPWRVTGNATSTRFRFERNPYFHRVDPKGRQLPYIDEVIFNVASPGLIPAKAGAGDTDLQARYLSFDDYTFLKEAEDRFPFDTRLWRTAKGSHMALFPNLNAEDPAWRGLFRDVRFRRALSLAINRYEINQVIYYGLAYEGNNTVLPDSPLFEKDYQTRWAGFDLKQANRLLDEIGLERGEDGIRLLPDGRPLELIVETAGESTKQTDILSLIHDSWLDAGIKLFTRPSQRNVFRNRIFSGQTLVSVWSGAENGLATAFTSPADFVPYTQQQLQWPQWGQHIETGGQAGAAIDMPAAERLRDLYFTWRDASTRAAKLAAWKEILEINADQVFTIGLVSGVLQPVVVHDNLQNVPEKAIYNWDPGAHFGVYLPDTFWYGEAPTKSASAD</sequence>
<evidence type="ECO:0000313" key="5">
    <source>
        <dbReference type="EMBL" id="UUX48015.1"/>
    </source>
</evidence>
<proteinExistence type="inferred from homology"/>
<keyword evidence="6" id="KW-1185">Reference proteome</keyword>
<feature type="chain" id="PRO_5039922783" evidence="3">
    <location>
        <begin position="22"/>
        <end position="637"/>
    </location>
</feature>
<organism evidence="5 6">
    <name type="scientific">Nisaea acidiphila</name>
    <dbReference type="NCBI Taxonomy" id="1862145"/>
    <lineage>
        <taxon>Bacteria</taxon>
        <taxon>Pseudomonadati</taxon>
        <taxon>Pseudomonadota</taxon>
        <taxon>Alphaproteobacteria</taxon>
        <taxon>Rhodospirillales</taxon>
        <taxon>Thalassobaculaceae</taxon>
        <taxon>Nisaea</taxon>
    </lineage>
</organism>
<evidence type="ECO:0000259" key="4">
    <source>
        <dbReference type="Pfam" id="PF00496"/>
    </source>
</evidence>
<protein>
    <submittedName>
        <fullName evidence="5">ABC transporter substrate-binding protein</fullName>
    </submittedName>
</protein>
<evidence type="ECO:0000256" key="3">
    <source>
        <dbReference type="SAM" id="SignalP"/>
    </source>
</evidence>
<dbReference type="Proteomes" id="UP001060336">
    <property type="component" value="Chromosome"/>
</dbReference>
<dbReference type="GO" id="GO:1904680">
    <property type="term" value="F:peptide transmembrane transporter activity"/>
    <property type="evidence" value="ECO:0007669"/>
    <property type="project" value="TreeGrafter"/>
</dbReference>
<dbReference type="EMBL" id="CP102480">
    <property type="protein sequence ID" value="UUX48015.1"/>
    <property type="molecule type" value="Genomic_DNA"/>
</dbReference>
<feature type="signal peptide" evidence="3">
    <location>
        <begin position="1"/>
        <end position="21"/>
    </location>
</feature>
<dbReference type="RefSeq" id="WP_257766523.1">
    <property type="nucleotide sequence ID" value="NZ_CP102480.1"/>
</dbReference>
<evidence type="ECO:0000256" key="1">
    <source>
        <dbReference type="ARBA" id="ARBA00004418"/>
    </source>
</evidence>
<accession>A0A9J7ALG5</accession>